<dbReference type="AlphaFoldDB" id="A0A226WRI3"/>
<reference evidence="2" key="1">
    <citation type="submission" date="2017-01" db="EMBL/GenBank/DDBJ databases">
        <title>Genome Analysis of Deinococcus marmoris KOPRI26562.</title>
        <authorList>
            <person name="Kim J.H."/>
            <person name="Oh H.-M."/>
        </authorList>
    </citation>
    <scope>NUCLEOTIDE SEQUENCE [LARGE SCALE GENOMIC DNA]</scope>
    <source>
        <strain evidence="2">PAMC 26633</strain>
    </source>
</reference>
<gene>
    <name evidence="1" type="ORF">BSU04_35125</name>
</gene>
<sequence>MTSICFHSQWTTSTQAEHGRRGYAVAHALLHLASWAMHPAPRNWMTDAQSLAA</sequence>
<dbReference type="Proteomes" id="UP000214720">
    <property type="component" value="Unassembled WGS sequence"/>
</dbReference>
<evidence type="ECO:0000313" key="1">
    <source>
        <dbReference type="EMBL" id="OXC73784.1"/>
    </source>
</evidence>
<evidence type="ECO:0000313" key="2">
    <source>
        <dbReference type="Proteomes" id="UP000214720"/>
    </source>
</evidence>
<name>A0A226WRI3_CABSO</name>
<proteinExistence type="predicted"/>
<comment type="caution">
    <text evidence="1">The sequence shown here is derived from an EMBL/GenBank/DDBJ whole genome shotgun (WGS) entry which is preliminary data.</text>
</comment>
<protein>
    <submittedName>
        <fullName evidence="1">Uncharacterized protein</fullName>
    </submittedName>
</protein>
<accession>A0A226WRI3</accession>
<dbReference type="EMBL" id="MTHB01000241">
    <property type="protein sequence ID" value="OXC73784.1"/>
    <property type="molecule type" value="Genomic_DNA"/>
</dbReference>
<organism evidence="1 2">
    <name type="scientific">Caballeronia sordidicola</name>
    <name type="common">Burkholderia sordidicola</name>
    <dbReference type="NCBI Taxonomy" id="196367"/>
    <lineage>
        <taxon>Bacteria</taxon>
        <taxon>Pseudomonadati</taxon>
        <taxon>Pseudomonadota</taxon>
        <taxon>Betaproteobacteria</taxon>
        <taxon>Burkholderiales</taxon>
        <taxon>Burkholderiaceae</taxon>
        <taxon>Caballeronia</taxon>
    </lineage>
</organism>